<sequence length="336" mass="38214">MLPKPGVSQAQERRGIAAVQSFAAEIGQIWRETSTGDVGIDGQLELVNASGYATGRTVAVQVKAGTSYLRKRGEEYWVYKPEKKHELYWEMYPMPVLLVLHDTEEKISYWTDARQQLRSGTKEILIPRNSILQNTTVDRIFENTGSGSEPFIESIEEILREMAFKRIVRREFDVSYLDLFTHGLTNMCRSLYFGIEIAAEAASYNVAHKGESRLVALTPSYHEFVFSFVRFIAAQNLASFDFSDCLSDWNDYGLQPFFVATLSSRGKSLITYIGRLETHFVENKLLDDGDGLRVAQEGFVGMDFTSYASRIPRINRFQQIYREVISPTITSETTPD</sequence>
<dbReference type="RefSeq" id="WP_184128326.1">
    <property type="nucleotide sequence ID" value="NZ_JACHFL010000002.1"/>
</dbReference>
<evidence type="ECO:0000313" key="2">
    <source>
        <dbReference type="EMBL" id="MBB5362093.1"/>
    </source>
</evidence>
<keyword evidence="3" id="KW-1185">Reference proteome</keyword>
<name>A0A7W8JSS0_9DEIO</name>
<proteinExistence type="predicted"/>
<accession>A0A7W8JSS0</accession>
<feature type="domain" description="DUF4365" evidence="1">
    <location>
        <begin position="12"/>
        <end position="143"/>
    </location>
</feature>
<dbReference type="EMBL" id="JACHFL010000002">
    <property type="protein sequence ID" value="MBB5362093.1"/>
    <property type="molecule type" value="Genomic_DNA"/>
</dbReference>
<comment type="caution">
    <text evidence="2">The sequence shown here is derived from an EMBL/GenBank/DDBJ whole genome shotgun (WGS) entry which is preliminary data.</text>
</comment>
<dbReference type="AlphaFoldDB" id="A0A7W8JSS0"/>
<dbReference type="InterPro" id="IPR025375">
    <property type="entry name" value="DUF4365"/>
</dbReference>
<evidence type="ECO:0000259" key="1">
    <source>
        <dbReference type="Pfam" id="PF14280"/>
    </source>
</evidence>
<dbReference type="Proteomes" id="UP000552709">
    <property type="component" value="Unassembled WGS sequence"/>
</dbReference>
<evidence type="ECO:0000313" key="3">
    <source>
        <dbReference type="Proteomes" id="UP000552709"/>
    </source>
</evidence>
<protein>
    <recommendedName>
        <fullName evidence="1">DUF4365 domain-containing protein</fullName>
    </recommendedName>
</protein>
<reference evidence="2 3" key="1">
    <citation type="submission" date="2020-08" db="EMBL/GenBank/DDBJ databases">
        <title>Genomic Encyclopedia of Type Strains, Phase IV (KMG-IV): sequencing the most valuable type-strain genomes for metagenomic binning, comparative biology and taxonomic classification.</title>
        <authorList>
            <person name="Goeker M."/>
        </authorList>
    </citation>
    <scope>NUCLEOTIDE SEQUENCE [LARGE SCALE GENOMIC DNA]</scope>
    <source>
        <strain evidence="2 3">DSM 27939</strain>
    </source>
</reference>
<gene>
    <name evidence="2" type="ORF">HNQ08_001178</name>
</gene>
<organism evidence="2 3">
    <name type="scientific">Deinococcus humi</name>
    <dbReference type="NCBI Taxonomy" id="662880"/>
    <lineage>
        <taxon>Bacteria</taxon>
        <taxon>Thermotogati</taxon>
        <taxon>Deinococcota</taxon>
        <taxon>Deinococci</taxon>
        <taxon>Deinococcales</taxon>
        <taxon>Deinococcaceae</taxon>
        <taxon>Deinococcus</taxon>
    </lineage>
</organism>
<dbReference type="Pfam" id="PF14280">
    <property type="entry name" value="DUF4365"/>
    <property type="match status" value="1"/>
</dbReference>